<dbReference type="EMBL" id="FOSK01000002">
    <property type="protein sequence ID" value="SFK13017.1"/>
    <property type="molecule type" value="Genomic_DNA"/>
</dbReference>
<dbReference type="InterPro" id="IPR016032">
    <property type="entry name" value="Sig_transdc_resp-reg_C-effctor"/>
</dbReference>
<protein>
    <submittedName>
        <fullName evidence="5">DNA-binding transcriptional regulator, CsgD family</fullName>
    </submittedName>
</protein>
<dbReference type="PANTHER" id="PTHR44688">
    <property type="entry name" value="DNA-BINDING TRANSCRIPTIONAL ACTIVATOR DEVR_DOSR"/>
    <property type="match status" value="1"/>
</dbReference>
<comment type="caution">
    <text evidence="5">The sequence shown here is derived from an EMBL/GenBank/DDBJ whole genome shotgun (WGS) entry which is preliminary data.</text>
</comment>
<dbReference type="Pfam" id="PF00196">
    <property type="entry name" value="GerE"/>
    <property type="match status" value="1"/>
</dbReference>
<dbReference type="RefSeq" id="WP_208860111.1">
    <property type="nucleotide sequence ID" value="NZ_FOSK01000002.1"/>
</dbReference>
<keyword evidence="3" id="KW-0804">Transcription</keyword>
<evidence type="ECO:0000259" key="4">
    <source>
        <dbReference type="PROSITE" id="PS50043"/>
    </source>
</evidence>
<dbReference type="InterPro" id="IPR005143">
    <property type="entry name" value="TF_LuxR_autoind-bd_dom"/>
</dbReference>
<dbReference type="PRINTS" id="PR00038">
    <property type="entry name" value="HTHLUXR"/>
</dbReference>
<dbReference type="InterPro" id="IPR036388">
    <property type="entry name" value="WH-like_DNA-bd_sf"/>
</dbReference>
<keyword evidence="6" id="KW-1185">Reference proteome</keyword>
<dbReference type="GO" id="GO:0003677">
    <property type="term" value="F:DNA binding"/>
    <property type="evidence" value="ECO:0007669"/>
    <property type="project" value="UniProtKB-KW"/>
</dbReference>
<accession>A0A1I3X1F9</accession>
<dbReference type="PROSITE" id="PS50043">
    <property type="entry name" value="HTH_LUXR_2"/>
    <property type="match status" value="1"/>
</dbReference>
<name>A0A1I3X1F9_9HYPH</name>
<evidence type="ECO:0000256" key="1">
    <source>
        <dbReference type="ARBA" id="ARBA00023015"/>
    </source>
</evidence>
<dbReference type="Pfam" id="PF03472">
    <property type="entry name" value="Autoind_bind"/>
    <property type="match status" value="1"/>
</dbReference>
<keyword evidence="1" id="KW-0805">Transcription regulation</keyword>
<dbReference type="Gene3D" id="1.10.10.10">
    <property type="entry name" value="Winged helix-like DNA-binding domain superfamily/Winged helix DNA-binding domain"/>
    <property type="match status" value="1"/>
</dbReference>
<dbReference type="CDD" id="cd06170">
    <property type="entry name" value="LuxR_C_like"/>
    <property type="match status" value="1"/>
</dbReference>
<dbReference type="PANTHER" id="PTHR44688:SF16">
    <property type="entry name" value="DNA-BINDING TRANSCRIPTIONAL ACTIVATOR DEVR_DOSR"/>
    <property type="match status" value="1"/>
</dbReference>
<proteinExistence type="predicted"/>
<evidence type="ECO:0000256" key="2">
    <source>
        <dbReference type="ARBA" id="ARBA00023125"/>
    </source>
</evidence>
<dbReference type="Proteomes" id="UP000199598">
    <property type="component" value="Unassembled WGS sequence"/>
</dbReference>
<evidence type="ECO:0000313" key="6">
    <source>
        <dbReference type="Proteomes" id="UP000199598"/>
    </source>
</evidence>
<dbReference type="SUPFAM" id="SSF46894">
    <property type="entry name" value="C-terminal effector domain of the bipartite response regulators"/>
    <property type="match status" value="1"/>
</dbReference>
<organism evidence="5 6">
    <name type="scientific">Pseudovibrio ascidiaceicola</name>
    <dbReference type="NCBI Taxonomy" id="285279"/>
    <lineage>
        <taxon>Bacteria</taxon>
        <taxon>Pseudomonadati</taxon>
        <taxon>Pseudomonadota</taxon>
        <taxon>Alphaproteobacteria</taxon>
        <taxon>Hyphomicrobiales</taxon>
        <taxon>Stappiaceae</taxon>
        <taxon>Pseudovibrio</taxon>
    </lineage>
</organism>
<dbReference type="Gene3D" id="3.30.450.80">
    <property type="entry name" value="Transcription factor LuxR-like, autoinducer-binding domain"/>
    <property type="match status" value="1"/>
</dbReference>
<dbReference type="InterPro" id="IPR036693">
    <property type="entry name" value="TF_LuxR_autoind-bd_dom_sf"/>
</dbReference>
<dbReference type="PROSITE" id="PS00622">
    <property type="entry name" value="HTH_LUXR_1"/>
    <property type="match status" value="1"/>
</dbReference>
<reference evidence="5 6" key="1">
    <citation type="submission" date="2016-10" db="EMBL/GenBank/DDBJ databases">
        <authorList>
            <person name="Varghese N."/>
            <person name="Submissions S."/>
        </authorList>
    </citation>
    <scope>NUCLEOTIDE SEQUENCE [LARGE SCALE GENOMIC DNA]</scope>
    <source>
        <strain evidence="5 6">DSM 16392</strain>
    </source>
</reference>
<dbReference type="SUPFAM" id="SSF75516">
    <property type="entry name" value="Pheromone-binding domain of LuxR-like quorum-sensing transcription factors"/>
    <property type="match status" value="1"/>
</dbReference>
<gene>
    <name evidence="5" type="ORF">SAMN04488518_102294</name>
</gene>
<keyword evidence="2 5" id="KW-0238">DNA-binding</keyword>
<dbReference type="InterPro" id="IPR000792">
    <property type="entry name" value="Tscrpt_reg_LuxR_C"/>
</dbReference>
<feature type="domain" description="HTH luxR-type" evidence="4">
    <location>
        <begin position="186"/>
        <end position="251"/>
    </location>
</feature>
<dbReference type="SMART" id="SM00421">
    <property type="entry name" value="HTH_LUXR"/>
    <property type="match status" value="1"/>
</dbReference>
<sequence>MMNYSMGYPAGFDRNLLQFSQDLWNCSSLQSRWEELTSFAEKLGFEKGAYIIVPKIEGRVEDRQPICLSNHADDWVDHYNSHHYYFKDPGMDHLLSGKKADQLWTDYTVRPTGKIDEGFFHDVRSAGLKFGVTIPVDCSNKHLVGGASFASCERTQLGFDAQMTAKYPILKGAVQLFHTYAQEPETLSEFFGFTPREHECLLWLTAGRANKEIAHILNLSEKTVEHHIKRACKKLRVTNRTHAVARAMTFQLLSP</sequence>
<evidence type="ECO:0000256" key="3">
    <source>
        <dbReference type="ARBA" id="ARBA00023163"/>
    </source>
</evidence>
<evidence type="ECO:0000313" key="5">
    <source>
        <dbReference type="EMBL" id="SFK13017.1"/>
    </source>
</evidence>